<dbReference type="EMBL" id="GFDF01010287">
    <property type="protein sequence ID" value="JAV03797.1"/>
    <property type="molecule type" value="Transcribed_RNA"/>
</dbReference>
<proteinExistence type="inferred from homology"/>
<dbReference type="PRINTS" id="PR02028">
    <property type="entry name" value="CMYCBINDINGP"/>
</dbReference>
<feature type="compositionally biased region" description="Low complexity" evidence="4">
    <location>
        <begin position="171"/>
        <end position="184"/>
    </location>
</feature>
<dbReference type="PANTHER" id="PTHR13168">
    <property type="entry name" value="ASSOCIATE OF C-MYC AMY-1"/>
    <property type="match status" value="1"/>
</dbReference>
<evidence type="ECO:0000256" key="4">
    <source>
        <dbReference type="SAM" id="MobiDB-lite"/>
    </source>
</evidence>
<organism evidence="5">
    <name type="scientific">Nyssomyia neivai</name>
    <dbReference type="NCBI Taxonomy" id="330878"/>
    <lineage>
        <taxon>Eukaryota</taxon>
        <taxon>Metazoa</taxon>
        <taxon>Ecdysozoa</taxon>
        <taxon>Arthropoda</taxon>
        <taxon>Hexapoda</taxon>
        <taxon>Insecta</taxon>
        <taxon>Pterygota</taxon>
        <taxon>Neoptera</taxon>
        <taxon>Endopterygota</taxon>
        <taxon>Diptera</taxon>
        <taxon>Nematocera</taxon>
        <taxon>Psychodoidea</taxon>
        <taxon>Psychodidae</taxon>
        <taxon>Nyssomyia</taxon>
    </lineage>
</organism>
<reference evidence="5" key="1">
    <citation type="submission" date="2016-12" db="EMBL/GenBank/DDBJ databases">
        <title>An insight into the sialome and mialome of the sand fly, Nyssomyia neivai.</title>
        <authorList>
            <person name="Sebastian V."/>
            <person name="Goulart T.M."/>
            <person name="Oliveira W."/>
            <person name="Calvo E."/>
            <person name="Oliveira L.F."/>
            <person name="Pinto M.C."/>
            <person name="Rosselino A.M."/>
            <person name="Ribeiro J.M."/>
        </authorList>
    </citation>
    <scope>NUCLEOTIDE SEQUENCE</scope>
</reference>
<sequence length="230" mass="25297">MAYKPIDSRRDDYRKFLERAGVMETLTKVLCKLMLQYETDGNKENAQNALDFIRKNLGDSIHDNDVIDTLKAELEESRKEIEDLKRQIRELKDGGGGSKEPTEPTEEVIQEKVNSPREESVPSPREEPVASPQEEPVASPREDKEPESTDVEMAEPDKEVEKAQSIEEEVATPTVDAAPTAEVTESADAAKDDTPASPPAEAEAPKDTPSTTDEASSSKEAEEKAAEKAA</sequence>
<evidence type="ECO:0000256" key="3">
    <source>
        <dbReference type="ARBA" id="ARBA00023242"/>
    </source>
</evidence>
<evidence type="ECO:0000313" key="5">
    <source>
        <dbReference type="EMBL" id="JAV03797.1"/>
    </source>
</evidence>
<evidence type="ECO:0000256" key="1">
    <source>
        <dbReference type="ARBA" id="ARBA00004123"/>
    </source>
</evidence>
<protein>
    <submittedName>
        <fullName evidence="5">Putative c-myc-binding protein</fullName>
    </submittedName>
</protein>
<comment type="subcellular location">
    <subcellularLocation>
        <location evidence="1">Nucleus</location>
    </subcellularLocation>
</comment>
<feature type="compositionally biased region" description="Basic and acidic residues" evidence="4">
    <location>
        <begin position="216"/>
        <end position="230"/>
    </location>
</feature>
<dbReference type="PANTHER" id="PTHR13168:SF0">
    <property type="entry name" value="C-MYC-BINDING PROTEIN"/>
    <property type="match status" value="1"/>
</dbReference>
<keyword evidence="3" id="KW-0539">Nucleus</keyword>
<comment type="similarity">
    <text evidence="2">Belongs to the AMY1 family.</text>
</comment>
<feature type="region of interest" description="Disordered" evidence="4">
    <location>
        <begin position="85"/>
        <end position="230"/>
    </location>
</feature>
<dbReference type="InterPro" id="IPR026060">
    <property type="entry name" value="AMY1"/>
</dbReference>
<dbReference type="AlphaFoldDB" id="A0A1L8DBQ9"/>
<dbReference type="GO" id="GO:0005634">
    <property type="term" value="C:nucleus"/>
    <property type="evidence" value="ECO:0007669"/>
    <property type="project" value="UniProtKB-SubCell"/>
</dbReference>
<feature type="compositionally biased region" description="Basic and acidic residues" evidence="4">
    <location>
        <begin position="114"/>
        <end position="128"/>
    </location>
</feature>
<name>A0A1L8DBQ9_9DIPT</name>
<accession>A0A1L8DBQ9</accession>
<dbReference type="GO" id="GO:0003713">
    <property type="term" value="F:transcription coactivator activity"/>
    <property type="evidence" value="ECO:0007669"/>
    <property type="project" value="InterPro"/>
</dbReference>
<evidence type="ECO:0000256" key="2">
    <source>
        <dbReference type="ARBA" id="ARBA00009389"/>
    </source>
</evidence>
<feature type="compositionally biased region" description="Basic and acidic residues" evidence="4">
    <location>
        <begin position="155"/>
        <end position="165"/>
    </location>
</feature>